<dbReference type="HOGENOM" id="CLU_421359_0_0_7"/>
<name>F0JBR8_9BACT</name>
<accession>F0JBR8</accession>
<dbReference type="eggNOG" id="COG3209">
    <property type="taxonomic scope" value="Bacteria"/>
</dbReference>
<feature type="transmembrane region" description="Helical" evidence="1">
    <location>
        <begin position="199"/>
        <end position="219"/>
    </location>
</feature>
<dbReference type="KEGG" id="ddn:DND132_2367"/>
<gene>
    <name evidence="3" type="ORF">DND132_2367</name>
</gene>
<dbReference type="SMART" id="SM00255">
    <property type="entry name" value="TIR"/>
    <property type="match status" value="1"/>
</dbReference>
<dbReference type="Proteomes" id="UP000007845">
    <property type="component" value="Chromosome"/>
</dbReference>
<keyword evidence="1" id="KW-0472">Membrane</keyword>
<dbReference type="eggNOG" id="COG1520">
    <property type="taxonomic scope" value="Bacteria"/>
</dbReference>
<dbReference type="InterPro" id="IPR000157">
    <property type="entry name" value="TIR_dom"/>
</dbReference>
<keyword evidence="1" id="KW-1133">Transmembrane helix</keyword>
<dbReference type="STRING" id="641491.DND132_2367"/>
<feature type="domain" description="TIR" evidence="2">
    <location>
        <begin position="7"/>
        <end position="158"/>
    </location>
</feature>
<dbReference type="Gene3D" id="3.40.50.10140">
    <property type="entry name" value="Toll/interleukin-1 receptor homology (TIR) domain"/>
    <property type="match status" value="1"/>
</dbReference>
<organism evidence="3 4">
    <name type="scientific">Pseudodesulfovibrio mercurii</name>
    <dbReference type="NCBI Taxonomy" id="641491"/>
    <lineage>
        <taxon>Bacteria</taxon>
        <taxon>Pseudomonadati</taxon>
        <taxon>Thermodesulfobacteriota</taxon>
        <taxon>Desulfovibrionia</taxon>
        <taxon>Desulfovibrionales</taxon>
        <taxon>Desulfovibrionaceae</taxon>
    </lineage>
</organism>
<evidence type="ECO:0000313" key="3">
    <source>
        <dbReference type="EMBL" id="EGB15571.1"/>
    </source>
</evidence>
<protein>
    <recommendedName>
        <fullName evidence="2">TIR domain-containing protein</fullName>
    </recommendedName>
</protein>
<dbReference type="Pfam" id="PF13676">
    <property type="entry name" value="TIR_2"/>
    <property type="match status" value="1"/>
</dbReference>
<reference evidence="3 4" key="1">
    <citation type="journal article" date="2011" name="J. Bacteriol.">
        <title>Genome sequence of the mercury-methylating strain Desulfovibrio desulfuricans ND132.</title>
        <authorList>
            <person name="Brown S.D."/>
            <person name="Gilmour C.C."/>
            <person name="Kucken A.M."/>
            <person name="Wall J.D."/>
            <person name="Elias D.A."/>
            <person name="Brandt C.C."/>
            <person name="Podar M."/>
            <person name="Chertkov O."/>
            <person name="Held B."/>
            <person name="Bruce D.C."/>
            <person name="Detter J.C."/>
            <person name="Tapia R."/>
            <person name="Han C.S."/>
            <person name="Goodwin L.A."/>
            <person name="Cheng J.F."/>
            <person name="Pitluck S."/>
            <person name="Woyke T."/>
            <person name="Mikhailova N."/>
            <person name="Ivanova N.N."/>
            <person name="Han J."/>
            <person name="Lucas S."/>
            <person name="Lapidus A.L."/>
            <person name="Land M.L."/>
            <person name="Hauser L.J."/>
            <person name="Palumbo A.V."/>
        </authorList>
    </citation>
    <scope>NUCLEOTIDE SEQUENCE [LARGE SCALE GENOMIC DNA]</scope>
    <source>
        <strain evidence="3 4">ND132</strain>
    </source>
</reference>
<evidence type="ECO:0000259" key="2">
    <source>
        <dbReference type="PROSITE" id="PS50104"/>
    </source>
</evidence>
<dbReference type="eggNOG" id="COG0515">
    <property type="taxonomic scope" value="Bacteria"/>
</dbReference>
<dbReference type="SUPFAM" id="SSF52200">
    <property type="entry name" value="Toll/Interleukin receptor TIR domain"/>
    <property type="match status" value="1"/>
</dbReference>
<dbReference type="RefSeq" id="WP_014322997.1">
    <property type="nucleotide sequence ID" value="NC_016803.1"/>
</dbReference>
<dbReference type="PROSITE" id="PS50104">
    <property type="entry name" value="TIR"/>
    <property type="match status" value="1"/>
</dbReference>
<dbReference type="AlphaFoldDB" id="F0JBR8"/>
<dbReference type="OrthoDB" id="5477618at2"/>
<dbReference type="InterPro" id="IPR035897">
    <property type="entry name" value="Toll_tir_struct_dom_sf"/>
</dbReference>
<dbReference type="GO" id="GO:0007165">
    <property type="term" value="P:signal transduction"/>
    <property type="evidence" value="ECO:0007669"/>
    <property type="project" value="InterPro"/>
</dbReference>
<keyword evidence="1" id="KW-0812">Transmembrane</keyword>
<dbReference type="EMBL" id="CP003220">
    <property type="protein sequence ID" value="EGB15571.1"/>
    <property type="molecule type" value="Genomic_DNA"/>
</dbReference>
<sequence length="650" mass="73463">MSETESHRYSAFISYRHTTKDRKWAEWLLEALETYRIPKALQKAGFPGRVGRVFRDRDELPTDGSLNNQIETALRQSRFLIVICSPDTPQSKWVSREIEIFKELGRGDKILPLLVEGEPDESFPKVLTTSRLVGFEEAEADPPVKDVEPIGADVRPVEGKSEKEIRKDELLRLVAGIIGCGFDDLKQRDKERERKKRQYRIMGGAVTCLLLLAAGLYYWDYNRIKTSYFNNYVNVYGVPKGIGPISDEEAKKRNVAYALSYQRGKLIRMVRQKGAQRAIAYEQSYNVDPWLVGIAEWRYQYGVHGRLDKVSLYDAQGKYKVAHNYEFPTDGDKATIYFRKMSYEGEGIPTTVESTSSLLADSMQNGKSEIFQHIVYFNALGYESRRVFRTISGGAAKDQLGAAGYAYAYDGHGSRVRVRFLDTQQHELILKSGLAEIVCTPSIDGIAETMTFLNEKGEQLLTKFGYAKIVVELDAQRNATGISALGTDGQPILHKEGYARLIRRYDDRGNLIEEAYRGVDGRPVLCDEGYAKVTCAYDDRGNATEYAYQGADGQPILRKNGYARLTRRYDDRGNLVEQAYWGVDGRPILHKDGYAEVSCEYDDRGNFIKEAYRGVDGRPVLCGYGYAKVTCAYDDRGSLPGSGWSARPLR</sequence>
<evidence type="ECO:0000256" key="1">
    <source>
        <dbReference type="SAM" id="Phobius"/>
    </source>
</evidence>
<evidence type="ECO:0000313" key="4">
    <source>
        <dbReference type="Proteomes" id="UP000007845"/>
    </source>
</evidence>
<proteinExistence type="predicted"/>
<keyword evidence="4" id="KW-1185">Reference proteome</keyword>